<dbReference type="Proteomes" id="UP001144471">
    <property type="component" value="Unassembled WGS sequence"/>
</dbReference>
<reference evidence="2" key="1">
    <citation type="submission" date="2022-12" db="EMBL/GenBank/DDBJ databases">
        <title>Reference genome sequencing for broad-spectrum identification of bacterial and archaeal isolates by mass spectrometry.</title>
        <authorList>
            <person name="Sekiguchi Y."/>
            <person name="Tourlousse D.M."/>
        </authorList>
    </citation>
    <scope>NUCLEOTIDE SEQUENCE</scope>
    <source>
        <strain evidence="2">10succ1</strain>
    </source>
</reference>
<evidence type="ECO:0000256" key="1">
    <source>
        <dbReference type="SAM" id="SignalP"/>
    </source>
</evidence>
<organism evidence="2 3">
    <name type="scientific">Propionigenium maris DSM 9537</name>
    <dbReference type="NCBI Taxonomy" id="1123000"/>
    <lineage>
        <taxon>Bacteria</taxon>
        <taxon>Fusobacteriati</taxon>
        <taxon>Fusobacteriota</taxon>
        <taxon>Fusobacteriia</taxon>
        <taxon>Fusobacteriales</taxon>
        <taxon>Fusobacteriaceae</taxon>
        <taxon>Propionigenium</taxon>
    </lineage>
</organism>
<dbReference type="AlphaFoldDB" id="A0A9W6GJK3"/>
<dbReference type="EMBL" id="BSDY01000002">
    <property type="protein sequence ID" value="GLI54936.1"/>
    <property type="molecule type" value="Genomic_DNA"/>
</dbReference>
<dbReference type="RefSeq" id="WP_281833138.1">
    <property type="nucleotide sequence ID" value="NZ_BSDY01000002.1"/>
</dbReference>
<evidence type="ECO:0008006" key="4">
    <source>
        <dbReference type="Google" id="ProtNLM"/>
    </source>
</evidence>
<protein>
    <recommendedName>
        <fullName evidence="4">Secreted protein</fullName>
    </recommendedName>
</protein>
<evidence type="ECO:0000313" key="2">
    <source>
        <dbReference type="EMBL" id="GLI54936.1"/>
    </source>
</evidence>
<gene>
    <name evidence="2" type="ORF">PM10SUCC1_04510</name>
</gene>
<keyword evidence="1" id="KW-0732">Signal</keyword>
<feature type="chain" id="PRO_5040859996" description="Secreted protein" evidence="1">
    <location>
        <begin position="20"/>
        <end position="136"/>
    </location>
</feature>
<keyword evidence="3" id="KW-1185">Reference proteome</keyword>
<accession>A0A9W6GJK3</accession>
<evidence type="ECO:0000313" key="3">
    <source>
        <dbReference type="Proteomes" id="UP001144471"/>
    </source>
</evidence>
<sequence length="136" mass="16272">MKKIFFIALILILGSPVLADNGVENKREVYGLYDIYWQTNSAKASGIDIDEEQLERATEIINEWFYLMKKLEHKKLGYIIEIDRLMARDNKTRDYEGIRKYIDRIKEIEGEEDMLTDRYQKRLKKEVDLEKIQSVY</sequence>
<feature type="signal peptide" evidence="1">
    <location>
        <begin position="1"/>
        <end position="19"/>
    </location>
</feature>
<name>A0A9W6GJK3_9FUSO</name>
<comment type="caution">
    <text evidence="2">The sequence shown here is derived from an EMBL/GenBank/DDBJ whole genome shotgun (WGS) entry which is preliminary data.</text>
</comment>
<proteinExistence type="predicted"/>